<feature type="transmembrane region" description="Helical" evidence="6">
    <location>
        <begin position="526"/>
        <end position="546"/>
    </location>
</feature>
<dbReference type="GO" id="GO:0016020">
    <property type="term" value="C:membrane"/>
    <property type="evidence" value="ECO:0007669"/>
    <property type="project" value="UniProtKB-SubCell"/>
</dbReference>
<feature type="transmembrane region" description="Helical" evidence="6">
    <location>
        <begin position="460"/>
        <end position="483"/>
    </location>
</feature>
<feature type="transmembrane region" description="Helical" evidence="6">
    <location>
        <begin position="202"/>
        <end position="219"/>
    </location>
</feature>
<feature type="transmembrane region" description="Helical" evidence="6">
    <location>
        <begin position="260"/>
        <end position="279"/>
    </location>
</feature>
<dbReference type="Pfam" id="PF03169">
    <property type="entry name" value="OPT"/>
    <property type="match status" value="1"/>
</dbReference>
<keyword evidence="5 6" id="KW-0472">Membrane</keyword>
<evidence type="ECO:0000313" key="7">
    <source>
        <dbReference type="EMBL" id="MBT9145285.1"/>
    </source>
</evidence>
<dbReference type="PANTHER" id="PTHR31645">
    <property type="entry name" value="OLIGOPEPTIDE TRANSPORTER YGL114W-RELATED"/>
    <property type="match status" value="1"/>
</dbReference>
<dbReference type="AlphaFoldDB" id="A0A9E2BJ61"/>
<sequence length="552" mass="57014">MSKPIESERSFLGINHLSLRGILIGMLGSGIITASSMYVALRISALPWPTIFGAVLSMALLKALGKTTLNEINIAQTGMSAGAMIAGGLAFTLPGLWITGQWEGVSMMADHIWEVMAIAMAGMILGTVLTWFLRLRFIEGEQLPYPIGAAAAETLVAGDSGGKKSAILFITMGLSTVFTFLRDSVGIIPPALVSNWLYTRNYFVGIWFSPMAAGIGFMIGTLYMGVWFLGSLLSYLVIIPIGHTMGLFPSVEAAIVFKNTAGIGLMVGTGAGILISFIGSTLKKYLARRVALTSTQNSSQIGKTASKHLLITLPVAAAFVITVLSGLGIVPSLLLMAGVFAASAMAATITGQTGINPMEIFGIIVLLAIRAIVNVDITGAFLIAACVAVACGYAGDLLNDYKTGHILGTSPVAQLVSQVAGGIVGTVIASAALFAVIGQFGGVGPDTGLPAGQAFAVSQMVNGIGSPTIFSIAVAFGALLYLLKVPSMTLGIGMYLPFEISSIAFLGGLTRFAVDRIRPKSVETGNIAASGFLGGEGITGVTVAIIKMITGG</sequence>
<feature type="transmembrane region" description="Helical" evidence="6">
    <location>
        <begin position="379"/>
        <end position="398"/>
    </location>
</feature>
<evidence type="ECO:0000256" key="3">
    <source>
        <dbReference type="ARBA" id="ARBA00022692"/>
    </source>
</evidence>
<feature type="transmembrane region" description="Helical" evidence="6">
    <location>
        <begin position="226"/>
        <end position="248"/>
    </location>
</feature>
<evidence type="ECO:0000256" key="2">
    <source>
        <dbReference type="ARBA" id="ARBA00022448"/>
    </source>
</evidence>
<evidence type="ECO:0000256" key="6">
    <source>
        <dbReference type="SAM" id="Phobius"/>
    </source>
</evidence>
<keyword evidence="3 6" id="KW-0812">Transmembrane</keyword>
<dbReference type="Proteomes" id="UP000811545">
    <property type="component" value="Unassembled WGS sequence"/>
</dbReference>
<feature type="transmembrane region" description="Helical" evidence="6">
    <location>
        <begin position="111"/>
        <end position="133"/>
    </location>
</feature>
<proteinExistence type="predicted"/>
<feature type="transmembrane region" description="Helical" evidence="6">
    <location>
        <begin position="46"/>
        <end position="65"/>
    </location>
</feature>
<evidence type="ECO:0000256" key="1">
    <source>
        <dbReference type="ARBA" id="ARBA00004141"/>
    </source>
</evidence>
<evidence type="ECO:0000256" key="4">
    <source>
        <dbReference type="ARBA" id="ARBA00022989"/>
    </source>
</evidence>
<dbReference type="PANTHER" id="PTHR31645:SF0">
    <property type="entry name" value="OLIGOPEPTIDE TRANSPORTER YGL114W-RELATED"/>
    <property type="match status" value="1"/>
</dbReference>
<keyword evidence="2" id="KW-0813">Transport</keyword>
<evidence type="ECO:0000313" key="8">
    <source>
        <dbReference type="Proteomes" id="UP000811545"/>
    </source>
</evidence>
<feature type="transmembrane region" description="Helical" evidence="6">
    <location>
        <begin position="309"/>
        <end position="327"/>
    </location>
</feature>
<feature type="transmembrane region" description="Helical" evidence="6">
    <location>
        <begin position="21"/>
        <end position="40"/>
    </location>
</feature>
<dbReference type="GO" id="GO:0035673">
    <property type="term" value="F:oligopeptide transmembrane transporter activity"/>
    <property type="evidence" value="ECO:0007669"/>
    <property type="project" value="InterPro"/>
</dbReference>
<evidence type="ECO:0008006" key="9">
    <source>
        <dbReference type="Google" id="ProtNLM"/>
    </source>
</evidence>
<dbReference type="InterPro" id="IPR045035">
    <property type="entry name" value="YSL-like"/>
</dbReference>
<reference evidence="7 8" key="1">
    <citation type="journal article" date="2021" name="bioRxiv">
        <title>Unique metabolic strategies in Hadean analogues reveal hints for primordial physiology.</title>
        <authorList>
            <person name="Nobu M.K."/>
            <person name="Nakai R."/>
            <person name="Tamazawa S."/>
            <person name="Mori H."/>
            <person name="Toyoda A."/>
            <person name="Ijiri A."/>
            <person name="Suzuki S."/>
            <person name="Kurokawa K."/>
            <person name="Kamagata Y."/>
            <person name="Tamaki H."/>
        </authorList>
    </citation>
    <scope>NUCLEOTIDE SEQUENCE [LARGE SCALE GENOMIC DNA]</scope>
    <source>
        <strain evidence="7">BS525</strain>
    </source>
</reference>
<name>A0A9E2BJ61_PSYF1</name>
<dbReference type="EMBL" id="QLTW01000070">
    <property type="protein sequence ID" value="MBT9145285.1"/>
    <property type="molecule type" value="Genomic_DNA"/>
</dbReference>
<comment type="subcellular location">
    <subcellularLocation>
        <location evidence="1">Membrane</location>
        <topology evidence="1">Multi-pass membrane protein</topology>
    </subcellularLocation>
</comment>
<feature type="transmembrane region" description="Helical" evidence="6">
    <location>
        <begin position="357"/>
        <end position="373"/>
    </location>
</feature>
<feature type="transmembrane region" description="Helical" evidence="6">
    <location>
        <begin position="419"/>
        <end position="440"/>
    </location>
</feature>
<dbReference type="InterPro" id="IPR004813">
    <property type="entry name" value="OPT"/>
</dbReference>
<gene>
    <name evidence="7" type="ORF">DDT42_01155</name>
</gene>
<feature type="transmembrane region" description="Helical" evidence="6">
    <location>
        <begin position="165"/>
        <end position="182"/>
    </location>
</feature>
<feature type="transmembrane region" description="Helical" evidence="6">
    <location>
        <begin position="77"/>
        <end position="99"/>
    </location>
</feature>
<comment type="caution">
    <text evidence="7">The sequence shown here is derived from an EMBL/GenBank/DDBJ whole genome shotgun (WGS) entry which is preliminary data.</text>
</comment>
<keyword evidence="4 6" id="KW-1133">Transmembrane helix</keyword>
<evidence type="ECO:0000256" key="5">
    <source>
        <dbReference type="ARBA" id="ARBA00023136"/>
    </source>
</evidence>
<feature type="transmembrane region" description="Helical" evidence="6">
    <location>
        <begin position="495"/>
        <end position="514"/>
    </location>
</feature>
<protein>
    <recommendedName>
        <fullName evidence="9">Peptide transporter</fullName>
    </recommendedName>
</protein>
<accession>A0A9E2BJ61</accession>
<organism evidence="7 8">
    <name type="scientific">Psychracetigena formicireducens</name>
    <dbReference type="NCBI Taxonomy" id="2986056"/>
    <lineage>
        <taxon>Bacteria</taxon>
        <taxon>Bacillati</taxon>
        <taxon>Candidatus Lithacetigenota</taxon>
        <taxon>Candidatus Psychracetigena</taxon>
    </lineage>
</organism>